<dbReference type="AlphaFoldDB" id="A0A0B0MQ27"/>
<sequence>MESSPNSHAKQLLLLKVDCQLLTIFQQMQLGEFNQNQFNCLLAA</sequence>
<organism evidence="1 2">
    <name type="scientific">Gossypium arboreum</name>
    <name type="common">Tree cotton</name>
    <name type="synonym">Gossypium nanking</name>
    <dbReference type="NCBI Taxonomy" id="29729"/>
    <lineage>
        <taxon>Eukaryota</taxon>
        <taxon>Viridiplantae</taxon>
        <taxon>Streptophyta</taxon>
        <taxon>Embryophyta</taxon>
        <taxon>Tracheophyta</taxon>
        <taxon>Spermatophyta</taxon>
        <taxon>Magnoliopsida</taxon>
        <taxon>eudicotyledons</taxon>
        <taxon>Gunneridae</taxon>
        <taxon>Pentapetalae</taxon>
        <taxon>rosids</taxon>
        <taxon>malvids</taxon>
        <taxon>Malvales</taxon>
        <taxon>Malvaceae</taxon>
        <taxon>Malvoideae</taxon>
        <taxon>Gossypium</taxon>
    </lineage>
</organism>
<gene>
    <name evidence="1" type="ORF">F383_24289</name>
</gene>
<accession>A0A0B0MQ27</accession>
<protein>
    <submittedName>
        <fullName evidence="1">Uncharacterized protein</fullName>
    </submittedName>
</protein>
<reference evidence="2" key="1">
    <citation type="submission" date="2014-09" db="EMBL/GenBank/DDBJ databases">
        <authorList>
            <person name="Mudge J."/>
            <person name="Ramaraj T."/>
            <person name="Lindquist I.E."/>
            <person name="Bharti A.K."/>
            <person name="Sundararajan A."/>
            <person name="Cameron C.T."/>
            <person name="Woodward J.E."/>
            <person name="May G.D."/>
            <person name="Brubaker C."/>
            <person name="Broadhvest J."/>
            <person name="Wilkins T.A."/>
        </authorList>
    </citation>
    <scope>NUCLEOTIDE SEQUENCE</scope>
    <source>
        <strain evidence="2">cv. AKA8401</strain>
    </source>
</reference>
<keyword evidence="2" id="KW-1185">Reference proteome</keyword>
<dbReference type="EMBL" id="JRRC01268796">
    <property type="protein sequence ID" value="KHG02472.1"/>
    <property type="molecule type" value="Genomic_DNA"/>
</dbReference>
<comment type="caution">
    <text evidence="1">The sequence shown here is derived from an EMBL/GenBank/DDBJ whole genome shotgun (WGS) entry which is preliminary data.</text>
</comment>
<dbReference type="Proteomes" id="UP000032142">
    <property type="component" value="Unassembled WGS sequence"/>
</dbReference>
<name>A0A0B0MQ27_GOSAR</name>
<proteinExistence type="predicted"/>
<evidence type="ECO:0000313" key="1">
    <source>
        <dbReference type="EMBL" id="KHG02472.1"/>
    </source>
</evidence>
<evidence type="ECO:0000313" key="2">
    <source>
        <dbReference type="Proteomes" id="UP000032142"/>
    </source>
</evidence>